<sequence length="92" mass="11003">MFGKNAFRISKHGEKRSPINKGLFDAWGAVLPNIEETKFKKLLDVRDMFIDKYDELKNEVHFYETVSRTAWKKNNVEYRFSKIRELIEEFAV</sequence>
<dbReference type="AlphaFoldDB" id="A0A7S7AXE1"/>
<evidence type="ECO:0000313" key="2">
    <source>
        <dbReference type="Proteomes" id="UP000593915"/>
    </source>
</evidence>
<dbReference type="RefSeq" id="WP_194077193.1">
    <property type="nucleotide sequence ID" value="NZ_CP061839.1"/>
</dbReference>
<evidence type="ECO:0000313" key="1">
    <source>
        <dbReference type="EMBL" id="QOW61699.1"/>
    </source>
</evidence>
<name>A0A7S7AXE1_9SPIR</name>
<accession>A0A7S7AXE1</accession>
<dbReference type="EMBL" id="CP061839">
    <property type="protein sequence ID" value="QOW61699.1"/>
    <property type="molecule type" value="Genomic_DNA"/>
</dbReference>
<organism evidence="1 2">
    <name type="scientific">Treponema pedis</name>
    <dbReference type="NCBI Taxonomy" id="409322"/>
    <lineage>
        <taxon>Bacteria</taxon>
        <taxon>Pseudomonadati</taxon>
        <taxon>Spirochaetota</taxon>
        <taxon>Spirochaetia</taxon>
        <taxon>Spirochaetales</taxon>
        <taxon>Treponemataceae</taxon>
        <taxon>Treponema</taxon>
    </lineage>
</organism>
<reference evidence="1 2" key="1">
    <citation type="submission" date="2020-09" db="EMBL/GenBank/DDBJ databases">
        <title>Characterization of Treponema spp. from bovine digital dermatitis in Korea.</title>
        <authorList>
            <person name="Espiritu H.M."/>
            <person name="Cho Y.I."/>
            <person name="Mamuad L."/>
        </authorList>
    </citation>
    <scope>NUCLEOTIDE SEQUENCE [LARGE SCALE GENOMIC DNA]</scope>
    <source>
        <strain evidence="1 2">KS1</strain>
    </source>
</reference>
<proteinExistence type="predicted"/>
<protein>
    <submittedName>
        <fullName evidence="1">Uncharacterized protein</fullName>
    </submittedName>
</protein>
<dbReference type="Proteomes" id="UP000593915">
    <property type="component" value="Chromosome"/>
</dbReference>
<gene>
    <name evidence="1" type="ORF">IFE08_04825</name>
</gene>